<protein>
    <submittedName>
        <fullName evidence="8">Helix-turn-helix domain-containing protein</fullName>
    </submittedName>
</protein>
<accession>A0ABX9XHY1</accession>
<evidence type="ECO:0000256" key="4">
    <source>
        <dbReference type="ARBA" id="ARBA00023163"/>
    </source>
</evidence>
<evidence type="ECO:0000313" key="8">
    <source>
        <dbReference type="EMBL" id="ROZ84745.1"/>
    </source>
</evidence>
<dbReference type="PROSITE" id="PS00041">
    <property type="entry name" value="HTH_ARAC_FAMILY_1"/>
    <property type="match status" value="1"/>
</dbReference>
<keyword evidence="3" id="KW-0238">DNA-binding</keyword>
<keyword evidence="4" id="KW-0804">Transcription</keyword>
<dbReference type="PANTHER" id="PTHR46796:SF12">
    <property type="entry name" value="HTH-TYPE DNA-BINDING TRANSCRIPTIONAL ACTIVATOR EUTR"/>
    <property type="match status" value="1"/>
</dbReference>
<evidence type="ECO:0000256" key="6">
    <source>
        <dbReference type="SAM" id="MobiDB-lite"/>
    </source>
</evidence>
<evidence type="ECO:0000256" key="3">
    <source>
        <dbReference type="ARBA" id="ARBA00023125"/>
    </source>
</evidence>
<gene>
    <name evidence="8" type="ORF">EF096_10135</name>
</gene>
<dbReference type="RefSeq" id="WP_123889500.1">
    <property type="nucleotide sequence ID" value="NZ_RKKU01000010.1"/>
</dbReference>
<keyword evidence="2" id="KW-0805">Transcription regulation</keyword>
<dbReference type="Gene3D" id="1.10.10.60">
    <property type="entry name" value="Homeodomain-like"/>
    <property type="match status" value="1"/>
</dbReference>
<feature type="domain" description="HTH araC/xylS-type" evidence="7">
    <location>
        <begin position="228"/>
        <end position="328"/>
    </location>
</feature>
<proteinExistence type="predicted"/>
<dbReference type="SUPFAM" id="SSF46689">
    <property type="entry name" value="Homeodomain-like"/>
    <property type="match status" value="1"/>
</dbReference>
<evidence type="ECO:0000256" key="1">
    <source>
        <dbReference type="ARBA" id="ARBA00004496"/>
    </source>
</evidence>
<evidence type="ECO:0000313" key="9">
    <source>
        <dbReference type="Proteomes" id="UP000275199"/>
    </source>
</evidence>
<dbReference type="Pfam" id="PF12833">
    <property type="entry name" value="HTH_18"/>
    <property type="match status" value="1"/>
</dbReference>
<keyword evidence="9" id="KW-1185">Reference proteome</keyword>
<feature type="region of interest" description="Disordered" evidence="6">
    <location>
        <begin position="1"/>
        <end position="35"/>
    </location>
</feature>
<sequence length="334" mass="37498">MNTKPAPEDALQRAPVHPSSAPGAPGRSTLEAQDADEHAHNLTNWQQEYDQLAGGRFYGRIDEVALEGFQLFKEHTNRSLRQQCNVWKDSVWLGIPAQTADCRINGLPVDSNQLMCRPGARDFELMTPDAFDIYGIVVKEEVLLRAVEREGRALNLALLEQAPRLTVELQRLDQVRYLLERVVTHSADGLNSRLQQDLASTALLALLSEDNLTTQTTPSYAHRKQVVDKVKAYIASSPNTPVSMTELCELTHVSRRTLQYSFESILGISPLKFLRTTRLNQVRRALSDPLHDTPIAVTAANWGFWHPGQFAREYKALFGENPSQTVKKAQSAFR</sequence>
<dbReference type="PANTHER" id="PTHR46796">
    <property type="entry name" value="HTH-TYPE TRANSCRIPTIONAL ACTIVATOR RHAS-RELATED"/>
    <property type="match status" value="1"/>
</dbReference>
<reference evidence="8 9" key="1">
    <citation type="submission" date="2018-11" db="EMBL/GenBank/DDBJ databases">
        <authorList>
            <person name="Jang G.I."/>
            <person name="Hwang C.Y."/>
        </authorList>
    </citation>
    <scope>NUCLEOTIDE SEQUENCE [LARGE SCALE GENOMIC DNA]</scope>
    <source>
        <strain evidence="8 9">SSM26</strain>
    </source>
</reference>
<feature type="compositionally biased region" description="Basic and acidic residues" evidence="6">
    <location>
        <begin position="1"/>
        <end position="11"/>
    </location>
</feature>
<comment type="subcellular location">
    <subcellularLocation>
        <location evidence="1">Cytoplasm</location>
    </subcellularLocation>
</comment>
<dbReference type="SMART" id="SM00342">
    <property type="entry name" value="HTH_ARAC"/>
    <property type="match status" value="1"/>
</dbReference>
<evidence type="ECO:0000259" key="7">
    <source>
        <dbReference type="PROSITE" id="PS01124"/>
    </source>
</evidence>
<name>A0ABX9XHY1_9PSED</name>
<dbReference type="PROSITE" id="PS01124">
    <property type="entry name" value="HTH_ARAC_FAMILY_2"/>
    <property type="match status" value="1"/>
</dbReference>
<dbReference type="InterPro" id="IPR050204">
    <property type="entry name" value="AraC_XylS_family_regulators"/>
</dbReference>
<evidence type="ECO:0000256" key="2">
    <source>
        <dbReference type="ARBA" id="ARBA00023015"/>
    </source>
</evidence>
<dbReference type="Proteomes" id="UP000275199">
    <property type="component" value="Unassembled WGS sequence"/>
</dbReference>
<dbReference type="InterPro" id="IPR018062">
    <property type="entry name" value="HTH_AraC-typ_CS"/>
</dbReference>
<dbReference type="EMBL" id="RKKU01000010">
    <property type="protein sequence ID" value="ROZ84745.1"/>
    <property type="molecule type" value="Genomic_DNA"/>
</dbReference>
<evidence type="ECO:0000256" key="5">
    <source>
        <dbReference type="ARBA" id="ARBA00037345"/>
    </source>
</evidence>
<comment type="function">
    <text evidence="5">Regulatory protein of the TOL plasmid xyl operons. XylS activates the xylXYZLTEGFJQKIH operon required for the degradation of toluene, m-xylene and p-xylene.</text>
</comment>
<organism evidence="8 9">
    <name type="scientific">Pseudomonas neustonica</name>
    <dbReference type="NCBI Taxonomy" id="2487346"/>
    <lineage>
        <taxon>Bacteria</taxon>
        <taxon>Pseudomonadati</taxon>
        <taxon>Pseudomonadota</taxon>
        <taxon>Gammaproteobacteria</taxon>
        <taxon>Pseudomonadales</taxon>
        <taxon>Pseudomonadaceae</taxon>
        <taxon>Pseudomonas</taxon>
    </lineage>
</organism>
<comment type="caution">
    <text evidence="8">The sequence shown here is derived from an EMBL/GenBank/DDBJ whole genome shotgun (WGS) entry which is preliminary data.</text>
</comment>
<dbReference type="InterPro" id="IPR009057">
    <property type="entry name" value="Homeodomain-like_sf"/>
</dbReference>
<dbReference type="InterPro" id="IPR018060">
    <property type="entry name" value="HTH_AraC"/>
</dbReference>